<keyword evidence="3 7" id="KW-0812">Transmembrane</keyword>
<dbReference type="Proteomes" id="UP000547973">
    <property type="component" value="Unassembled WGS sequence"/>
</dbReference>
<dbReference type="GO" id="GO:0005886">
    <property type="term" value="C:plasma membrane"/>
    <property type="evidence" value="ECO:0007669"/>
    <property type="project" value="UniProtKB-SubCell"/>
</dbReference>
<feature type="transmembrane region" description="Helical" evidence="7">
    <location>
        <begin position="175"/>
        <end position="196"/>
    </location>
</feature>
<proteinExistence type="predicted"/>
<dbReference type="InterPro" id="IPR020846">
    <property type="entry name" value="MFS_dom"/>
</dbReference>
<keyword evidence="5 7" id="KW-0472">Membrane</keyword>
<dbReference type="InterPro" id="IPR050189">
    <property type="entry name" value="MFS_Efflux_Transporters"/>
</dbReference>
<evidence type="ECO:0000256" key="6">
    <source>
        <dbReference type="SAM" id="MobiDB-lite"/>
    </source>
</evidence>
<name>A0A7Y9ZC54_9MICO</name>
<evidence type="ECO:0000256" key="7">
    <source>
        <dbReference type="SAM" id="Phobius"/>
    </source>
</evidence>
<feature type="transmembrane region" description="Helical" evidence="7">
    <location>
        <begin position="402"/>
        <end position="427"/>
    </location>
</feature>
<dbReference type="PANTHER" id="PTHR43124:SF3">
    <property type="entry name" value="CHLORAMPHENICOL EFFLUX PUMP RV0191"/>
    <property type="match status" value="1"/>
</dbReference>
<evidence type="ECO:0000259" key="8">
    <source>
        <dbReference type="PROSITE" id="PS50850"/>
    </source>
</evidence>
<comment type="caution">
    <text evidence="9">The sequence shown here is derived from an EMBL/GenBank/DDBJ whole genome shotgun (WGS) entry which is preliminary data.</text>
</comment>
<evidence type="ECO:0000256" key="3">
    <source>
        <dbReference type="ARBA" id="ARBA00022692"/>
    </source>
</evidence>
<organism evidence="9 10">
    <name type="scientific">Demequina lutea</name>
    <dbReference type="NCBI Taxonomy" id="431489"/>
    <lineage>
        <taxon>Bacteria</taxon>
        <taxon>Bacillati</taxon>
        <taxon>Actinomycetota</taxon>
        <taxon>Actinomycetes</taxon>
        <taxon>Micrococcales</taxon>
        <taxon>Demequinaceae</taxon>
        <taxon>Demequina</taxon>
    </lineage>
</organism>
<feature type="transmembrane region" description="Helical" evidence="7">
    <location>
        <begin position="433"/>
        <end position="454"/>
    </location>
</feature>
<evidence type="ECO:0000256" key="5">
    <source>
        <dbReference type="ARBA" id="ARBA00023136"/>
    </source>
</evidence>
<dbReference type="Pfam" id="PF07690">
    <property type="entry name" value="MFS_1"/>
    <property type="match status" value="1"/>
</dbReference>
<dbReference type="PANTHER" id="PTHR43124">
    <property type="entry name" value="PURINE EFFLUX PUMP PBUE"/>
    <property type="match status" value="1"/>
</dbReference>
<feature type="region of interest" description="Disordered" evidence="6">
    <location>
        <begin position="1"/>
        <end position="21"/>
    </location>
</feature>
<evidence type="ECO:0000313" key="9">
    <source>
        <dbReference type="EMBL" id="NYI41898.1"/>
    </source>
</evidence>
<feature type="transmembrane region" description="Helical" evidence="7">
    <location>
        <begin position="145"/>
        <end position="163"/>
    </location>
</feature>
<dbReference type="SUPFAM" id="SSF103473">
    <property type="entry name" value="MFS general substrate transporter"/>
    <property type="match status" value="1"/>
</dbReference>
<dbReference type="AlphaFoldDB" id="A0A7Y9ZC54"/>
<feature type="transmembrane region" description="Helical" evidence="7">
    <location>
        <begin position="236"/>
        <end position="258"/>
    </location>
</feature>
<dbReference type="InterPro" id="IPR036259">
    <property type="entry name" value="MFS_trans_sf"/>
</dbReference>
<feature type="transmembrane region" description="Helical" evidence="7">
    <location>
        <begin position="349"/>
        <end position="366"/>
    </location>
</feature>
<dbReference type="InterPro" id="IPR011701">
    <property type="entry name" value="MFS"/>
</dbReference>
<dbReference type="RefSeq" id="WP_062075725.1">
    <property type="nucleotide sequence ID" value="NZ_BBRC01000013.1"/>
</dbReference>
<evidence type="ECO:0000256" key="1">
    <source>
        <dbReference type="ARBA" id="ARBA00004651"/>
    </source>
</evidence>
<dbReference type="GO" id="GO:0022857">
    <property type="term" value="F:transmembrane transporter activity"/>
    <property type="evidence" value="ECO:0007669"/>
    <property type="project" value="InterPro"/>
</dbReference>
<keyword evidence="4 7" id="KW-1133">Transmembrane helix</keyword>
<accession>A0A7Y9ZC54</accession>
<evidence type="ECO:0000313" key="10">
    <source>
        <dbReference type="Proteomes" id="UP000547973"/>
    </source>
</evidence>
<sequence length="518" mass="54257">MPDTCAPDAHRVDDTADPPRAVTTETLETPHVPQFEAEEEPTTLSMPIIGAASVVVVDEADTGSRSIEALTLSPRRAKLALFVLATAAFAASANEASIVALSQSIATGLAVPVASIGLVATAFALTVVAAATPLTLLTAKASKRVTLSVTMGVWTVGVLIAAMSQNLVQLTGGRIVSAAAHALFWALVAPTAASMFAPHLRARTVTRIMVGAAAAGVVGTPLVTFSGTSFGWHTPYWGLAILGAVLTASLALALPGHVSSRGHRNVQHTRGDVPSRRMFAKVLTVTFAATAGMSASWTYIVPFFTKQAGLDISSLPAVFALGGIVAVATTLAVAPFLARNVVQTVRVSLGLLAIAWALLAIASPWSAIAAEVLLAAGWAALLAALINWAMRHTPWRTDVGASTYTMAMNSGGALGPLVGAAIVAAWGTRALPLVSLGLTAAAAIVTTTIDARMLRRLRVPRRLRRAVQARFAMVEKRRAWTQRTRPIALRPRGRATSFTRGSVRARRALRRSVDPRRR</sequence>
<evidence type="ECO:0000256" key="2">
    <source>
        <dbReference type="ARBA" id="ARBA00022475"/>
    </source>
</evidence>
<keyword evidence="10" id="KW-1185">Reference proteome</keyword>
<evidence type="ECO:0000256" key="4">
    <source>
        <dbReference type="ARBA" id="ARBA00022989"/>
    </source>
</evidence>
<feature type="transmembrane region" description="Helical" evidence="7">
    <location>
        <begin position="279"/>
        <end position="300"/>
    </location>
</feature>
<feature type="domain" description="Major facilitator superfamily (MFS) profile" evidence="8">
    <location>
        <begin position="80"/>
        <end position="458"/>
    </location>
</feature>
<feature type="transmembrane region" description="Helical" evidence="7">
    <location>
        <begin position="79"/>
        <end position="101"/>
    </location>
</feature>
<feature type="transmembrane region" description="Helical" evidence="7">
    <location>
        <begin position="372"/>
        <end position="390"/>
    </location>
</feature>
<feature type="transmembrane region" description="Helical" evidence="7">
    <location>
        <begin position="113"/>
        <end position="138"/>
    </location>
</feature>
<keyword evidence="2" id="KW-1003">Cell membrane</keyword>
<dbReference type="EMBL" id="JACBZO010000001">
    <property type="protein sequence ID" value="NYI41898.1"/>
    <property type="molecule type" value="Genomic_DNA"/>
</dbReference>
<protein>
    <submittedName>
        <fullName evidence="9">DHA1 family inner membrane transport protein</fullName>
    </submittedName>
</protein>
<comment type="subcellular location">
    <subcellularLocation>
        <location evidence="1">Cell membrane</location>
        <topology evidence="1">Multi-pass membrane protein</topology>
    </subcellularLocation>
</comment>
<gene>
    <name evidence="9" type="ORF">BKA03_002017</name>
</gene>
<dbReference type="PROSITE" id="PS50850">
    <property type="entry name" value="MFS"/>
    <property type="match status" value="1"/>
</dbReference>
<reference evidence="9 10" key="1">
    <citation type="submission" date="2020-07" db="EMBL/GenBank/DDBJ databases">
        <title>Sequencing the genomes of 1000 actinobacteria strains.</title>
        <authorList>
            <person name="Klenk H.-P."/>
        </authorList>
    </citation>
    <scope>NUCLEOTIDE SEQUENCE [LARGE SCALE GENOMIC DNA]</scope>
    <source>
        <strain evidence="9 10">DSM 19970</strain>
    </source>
</reference>
<feature type="transmembrane region" description="Helical" evidence="7">
    <location>
        <begin position="312"/>
        <end position="337"/>
    </location>
</feature>
<feature type="region of interest" description="Disordered" evidence="6">
    <location>
        <begin position="495"/>
        <end position="518"/>
    </location>
</feature>
<feature type="transmembrane region" description="Helical" evidence="7">
    <location>
        <begin position="208"/>
        <end position="230"/>
    </location>
</feature>
<dbReference type="CDD" id="cd17324">
    <property type="entry name" value="MFS_NepI_like"/>
    <property type="match status" value="1"/>
</dbReference>
<dbReference type="Gene3D" id="1.20.1250.20">
    <property type="entry name" value="MFS general substrate transporter like domains"/>
    <property type="match status" value="1"/>
</dbReference>